<protein>
    <recommendedName>
        <fullName evidence="3">SMI1/KNR4 family protein</fullName>
    </recommendedName>
</protein>
<keyword evidence="2" id="KW-1185">Reference proteome</keyword>
<proteinExistence type="predicted"/>
<evidence type="ECO:0000313" key="2">
    <source>
        <dbReference type="Proteomes" id="UP001595719"/>
    </source>
</evidence>
<organism evidence="1 2">
    <name type="scientific">Flavobacterium quisquiliarum</name>
    <dbReference type="NCBI Taxonomy" id="1834436"/>
    <lineage>
        <taxon>Bacteria</taxon>
        <taxon>Pseudomonadati</taxon>
        <taxon>Bacteroidota</taxon>
        <taxon>Flavobacteriia</taxon>
        <taxon>Flavobacteriales</taxon>
        <taxon>Flavobacteriaceae</taxon>
        <taxon>Flavobacterium</taxon>
    </lineage>
</organism>
<comment type="caution">
    <text evidence="1">The sequence shown here is derived from an EMBL/GenBank/DDBJ whole genome shotgun (WGS) entry which is preliminary data.</text>
</comment>
<dbReference type="EMBL" id="JBHSCO010000009">
    <property type="protein sequence ID" value="MFC4394274.1"/>
    <property type="molecule type" value="Genomic_DNA"/>
</dbReference>
<evidence type="ECO:0000313" key="1">
    <source>
        <dbReference type="EMBL" id="MFC4394274.1"/>
    </source>
</evidence>
<evidence type="ECO:0008006" key="3">
    <source>
        <dbReference type="Google" id="ProtNLM"/>
    </source>
</evidence>
<sequence>MTIKYLQQLKNNPIAYSKNNKELQFKIEGIPESEIQQLELVWNNGDVFPKVLKELLFLAGNFCYVCDYGPNNNQQEMQEWVREHMKDNNRSINRPFFAFDVYGGDTFLFIYLDEGDNPTVFEAKPYSDDNNWIDTLAPQTIQSIINIGINRVKIGQNPY</sequence>
<accession>A0ABV8WC01</accession>
<dbReference type="RefSeq" id="WP_179002461.1">
    <property type="nucleotide sequence ID" value="NZ_JBHSCO010000009.1"/>
</dbReference>
<reference evidence="2" key="1">
    <citation type="journal article" date="2019" name="Int. J. Syst. Evol. Microbiol.">
        <title>The Global Catalogue of Microorganisms (GCM) 10K type strain sequencing project: providing services to taxonomists for standard genome sequencing and annotation.</title>
        <authorList>
            <consortium name="The Broad Institute Genomics Platform"/>
            <consortium name="The Broad Institute Genome Sequencing Center for Infectious Disease"/>
            <person name="Wu L."/>
            <person name="Ma J."/>
        </authorList>
    </citation>
    <scope>NUCLEOTIDE SEQUENCE [LARGE SCALE GENOMIC DNA]</scope>
    <source>
        <strain evidence="2">CGMCC 1.15345</strain>
    </source>
</reference>
<name>A0ABV8WC01_9FLAO</name>
<dbReference type="Proteomes" id="UP001595719">
    <property type="component" value="Unassembled WGS sequence"/>
</dbReference>
<gene>
    <name evidence="1" type="ORF">ACFOY0_25015</name>
</gene>